<protein>
    <submittedName>
        <fullName evidence="1">Uncharacterized protein</fullName>
    </submittedName>
</protein>
<keyword evidence="2" id="KW-1185">Reference proteome</keyword>
<reference evidence="1 2" key="1">
    <citation type="submission" date="2020-07" db="EMBL/GenBank/DDBJ databases">
        <title>Sequencing the genomes of 1000 actinobacteria strains.</title>
        <authorList>
            <person name="Klenk H.-P."/>
        </authorList>
    </citation>
    <scope>NUCLEOTIDE SEQUENCE [LARGE SCALE GENOMIC DNA]</scope>
    <source>
        <strain evidence="1 2">DSM 26341</strain>
    </source>
</reference>
<dbReference type="AlphaFoldDB" id="A0A7Z0D2E9"/>
<evidence type="ECO:0000313" key="1">
    <source>
        <dbReference type="EMBL" id="NYI67606.1"/>
    </source>
</evidence>
<accession>A0A7Z0D2E9</accession>
<gene>
    <name evidence="1" type="ORF">BJY26_001912</name>
</gene>
<proteinExistence type="predicted"/>
<comment type="caution">
    <text evidence="1">The sequence shown here is derived from an EMBL/GenBank/DDBJ whole genome shotgun (WGS) entry which is preliminary data.</text>
</comment>
<dbReference type="EMBL" id="JACBZP010000001">
    <property type="protein sequence ID" value="NYI67606.1"/>
    <property type="molecule type" value="Genomic_DNA"/>
</dbReference>
<dbReference type="Proteomes" id="UP000539111">
    <property type="component" value="Unassembled WGS sequence"/>
</dbReference>
<name>A0A7Z0D2E9_9MICO</name>
<evidence type="ECO:0000313" key="2">
    <source>
        <dbReference type="Proteomes" id="UP000539111"/>
    </source>
</evidence>
<sequence length="42" mass="4506">MRLSKSLMCGSPIRLLGRIPGTLDDAAMQLPIIGGGHGTWWV</sequence>
<dbReference type="RefSeq" id="WP_269151208.1">
    <property type="nucleotide sequence ID" value="NZ_JAJTWV010000056.1"/>
</dbReference>
<organism evidence="1 2">
    <name type="scientific">Spelaeicoccus albus</name>
    <dbReference type="NCBI Taxonomy" id="1280376"/>
    <lineage>
        <taxon>Bacteria</taxon>
        <taxon>Bacillati</taxon>
        <taxon>Actinomycetota</taxon>
        <taxon>Actinomycetes</taxon>
        <taxon>Micrococcales</taxon>
        <taxon>Brevibacteriaceae</taxon>
        <taxon>Spelaeicoccus</taxon>
    </lineage>
</organism>